<evidence type="ECO:0000256" key="2">
    <source>
        <dbReference type="SAM" id="SignalP"/>
    </source>
</evidence>
<feature type="domain" description="Peptidase S8/S53" evidence="3">
    <location>
        <begin position="227"/>
        <end position="482"/>
    </location>
</feature>
<feature type="chain" id="PRO_5043407153" description="Peptidase S8/S53 domain-containing protein" evidence="2">
    <location>
        <begin position="29"/>
        <end position="910"/>
    </location>
</feature>
<dbReference type="SUPFAM" id="SSF52743">
    <property type="entry name" value="Subtilisin-like"/>
    <property type="match status" value="1"/>
</dbReference>
<dbReference type="Proteomes" id="UP001375240">
    <property type="component" value="Unassembled WGS sequence"/>
</dbReference>
<dbReference type="AlphaFoldDB" id="A0AAV9V0R5"/>
<dbReference type="CDD" id="cd00306">
    <property type="entry name" value="Peptidases_S8_S53"/>
    <property type="match status" value="1"/>
</dbReference>
<evidence type="ECO:0000313" key="4">
    <source>
        <dbReference type="EMBL" id="KAK6353044.1"/>
    </source>
</evidence>
<keyword evidence="1" id="KW-0378">Hydrolase</keyword>
<evidence type="ECO:0000259" key="3">
    <source>
        <dbReference type="Pfam" id="PF00082"/>
    </source>
</evidence>
<dbReference type="Pfam" id="PF00082">
    <property type="entry name" value="Peptidase_S8"/>
    <property type="match status" value="1"/>
</dbReference>
<evidence type="ECO:0000256" key="1">
    <source>
        <dbReference type="ARBA" id="ARBA00022801"/>
    </source>
</evidence>
<protein>
    <recommendedName>
        <fullName evidence="3">Peptidase S8/S53 domain-containing protein</fullName>
    </recommendedName>
</protein>
<dbReference type="Gene3D" id="3.40.50.200">
    <property type="entry name" value="Peptidase S8/S53 domain"/>
    <property type="match status" value="1"/>
</dbReference>
<dbReference type="InterPro" id="IPR036852">
    <property type="entry name" value="Peptidase_S8/S53_dom_sf"/>
</dbReference>
<keyword evidence="2" id="KW-0732">Signal</keyword>
<accession>A0AAV9V0R5</accession>
<dbReference type="InterPro" id="IPR000209">
    <property type="entry name" value="Peptidase_S8/S53_dom"/>
</dbReference>
<dbReference type="EMBL" id="JAVHNQ010000003">
    <property type="protein sequence ID" value="KAK6353044.1"/>
    <property type="molecule type" value="Genomic_DNA"/>
</dbReference>
<sequence>MRFLANLMRFNTAQILIILLTKASTITATTSNLIGNSEGSEKLPTVALEHTCNLPSDSTAELSRLGPEDDTIIEPYIFIVRQDFRRRQDVLKVLVDDLDKFSYDSKSDYVLRSEHLGTYFYIRNTTLKDARHFVARQQEHILTATRYLSLIGDRRNDSGLSSENADASPGTRRIEPRLESINTLSANEALAPRRKPLFSYNHRPLERDLSDRNLDNRHASTRRAGYGAHIYVLDTGFDIEHEAFQHARACGQITRPIYAGPKSAKGRLEDGNRQSDRGTSVLGTIIGDKIGIARDADVVVNFFSLNDEEFREGKPLLLSTLVRLYDAILSSHEPDDAIIVNISPQRYSRRSGGLPHSEMILDCWLEEVIRSLGRLDNVVIVTAADNNEEDGAWPASIDQLSNQIVVGSIDEAGAKISDGKNIWAYALARDIRAPIGGSKREYQRKNDTALAAAAISGILADHLSRHRGLSLQEAKNRLREAAHLRHGTIDNIPILWIGEKDDRSKLHADGSRTAATPANRHYPRKATPRYIKDHKSPDAAIVGNRTLSALPTTFLHKRNPLPVPGYVTSTQVVLEIELRPYPTRKTTTTKGFVTTIPLTATETMTRTRVSVFPVREIFTSVQHAVATTIIAVPVREPNPEFSDRICYPIERGAYAMRDNMMDYIQDTFCRKLDEVGKKFLEGPAGQCGKQVLVHGPDGGPDRIASNCGWTAIAYPNTLAEMEIGAAWNDAGPPPTYETCLRVFREQLVDGCNTIPMHTNPLNYKGGGKVTHHGDWTNGGRAQYWIEPQRKPQLMRKPKWPRSKYVVCQRKITEADASNSYICYGWGVIERDFGERIWDIVKNKRHCAPTGKIWVEYINDATSKIEVRFGFETMQFQDKCTKRAINDGGGQNVEVKLLPKNVDIDIHRDLP</sequence>
<dbReference type="GO" id="GO:0006508">
    <property type="term" value="P:proteolysis"/>
    <property type="evidence" value="ECO:0007669"/>
    <property type="project" value="InterPro"/>
</dbReference>
<organism evidence="4 5">
    <name type="scientific">Orbilia brochopaga</name>
    <dbReference type="NCBI Taxonomy" id="3140254"/>
    <lineage>
        <taxon>Eukaryota</taxon>
        <taxon>Fungi</taxon>
        <taxon>Dikarya</taxon>
        <taxon>Ascomycota</taxon>
        <taxon>Pezizomycotina</taxon>
        <taxon>Orbiliomycetes</taxon>
        <taxon>Orbiliales</taxon>
        <taxon>Orbiliaceae</taxon>
        <taxon>Orbilia</taxon>
    </lineage>
</organism>
<reference evidence="4 5" key="1">
    <citation type="submission" date="2019-10" db="EMBL/GenBank/DDBJ databases">
        <authorList>
            <person name="Palmer J.M."/>
        </authorList>
    </citation>
    <scope>NUCLEOTIDE SEQUENCE [LARGE SCALE GENOMIC DNA]</scope>
    <source>
        <strain evidence="4 5">TWF696</strain>
    </source>
</reference>
<name>A0AAV9V0R5_9PEZI</name>
<feature type="signal peptide" evidence="2">
    <location>
        <begin position="1"/>
        <end position="28"/>
    </location>
</feature>
<keyword evidence="5" id="KW-1185">Reference proteome</keyword>
<gene>
    <name evidence="4" type="ORF">TWF696_005035</name>
</gene>
<dbReference type="PROSITE" id="PS00136">
    <property type="entry name" value="SUBTILASE_ASP"/>
    <property type="match status" value="1"/>
</dbReference>
<dbReference type="GO" id="GO:0004252">
    <property type="term" value="F:serine-type endopeptidase activity"/>
    <property type="evidence" value="ECO:0007669"/>
    <property type="project" value="InterPro"/>
</dbReference>
<proteinExistence type="predicted"/>
<comment type="caution">
    <text evidence="4">The sequence shown here is derived from an EMBL/GenBank/DDBJ whole genome shotgun (WGS) entry which is preliminary data.</text>
</comment>
<dbReference type="InterPro" id="IPR023827">
    <property type="entry name" value="Peptidase_S8_Asp-AS"/>
</dbReference>
<evidence type="ECO:0000313" key="5">
    <source>
        <dbReference type="Proteomes" id="UP001375240"/>
    </source>
</evidence>